<dbReference type="GeneID" id="95612735"/>
<evidence type="ECO:0000259" key="8">
    <source>
        <dbReference type="Pfam" id="PF00155"/>
    </source>
</evidence>
<feature type="region of interest" description="Disordered" evidence="7">
    <location>
        <begin position="407"/>
        <end position="429"/>
    </location>
</feature>
<gene>
    <name evidence="9" type="ORF">CP980_19540</name>
</gene>
<dbReference type="CDD" id="cd00609">
    <property type="entry name" value="AAT_like"/>
    <property type="match status" value="1"/>
</dbReference>
<feature type="domain" description="Aminotransferase class I/classII large" evidence="8">
    <location>
        <begin position="70"/>
        <end position="399"/>
    </location>
</feature>
<reference evidence="9 10" key="1">
    <citation type="submission" date="2017-09" db="EMBL/GenBank/DDBJ databases">
        <authorList>
            <person name="Lee N."/>
            <person name="Cho B.-K."/>
        </authorList>
    </citation>
    <scope>NUCLEOTIDE SEQUENCE [LARGE SCALE GENOMIC DNA]</scope>
    <source>
        <strain evidence="9 10">ATCC 27476</strain>
    </source>
</reference>
<dbReference type="InterPro" id="IPR015422">
    <property type="entry name" value="PyrdxlP-dep_Trfase_small"/>
</dbReference>
<name>A0A5J6J8Z3_STRVI</name>
<evidence type="ECO:0000313" key="10">
    <source>
        <dbReference type="Proteomes" id="UP000325563"/>
    </source>
</evidence>
<comment type="similarity">
    <text evidence="2">Belongs to the class-I pyridoxal-phosphate-dependent aminotransferase family.</text>
</comment>
<dbReference type="Proteomes" id="UP000325563">
    <property type="component" value="Chromosome"/>
</dbReference>
<feature type="compositionally biased region" description="Polar residues" evidence="7">
    <location>
        <begin position="419"/>
        <end position="429"/>
    </location>
</feature>
<dbReference type="FunFam" id="3.40.640.10:FF:000053">
    <property type="entry name" value="Aminotransferase, class I"/>
    <property type="match status" value="1"/>
</dbReference>
<dbReference type="Pfam" id="PF00155">
    <property type="entry name" value="Aminotran_1_2"/>
    <property type="match status" value="1"/>
</dbReference>
<keyword evidence="4 9" id="KW-0032">Aminotransferase</keyword>
<dbReference type="PANTHER" id="PTHR42790:SF19">
    <property type="entry name" value="KYNURENINE_ALPHA-AMINOADIPATE AMINOTRANSFERASE, MITOCHONDRIAL"/>
    <property type="match status" value="1"/>
</dbReference>
<dbReference type="SUPFAM" id="SSF53383">
    <property type="entry name" value="PLP-dependent transferases"/>
    <property type="match status" value="1"/>
</dbReference>
<dbReference type="Gene3D" id="3.40.640.10">
    <property type="entry name" value="Type I PLP-dependent aspartate aminotransferase-like (Major domain)"/>
    <property type="match status" value="1"/>
</dbReference>
<evidence type="ECO:0000256" key="2">
    <source>
        <dbReference type="ARBA" id="ARBA00007441"/>
    </source>
</evidence>
<organism evidence="9 10">
    <name type="scientific">Streptomyces vinaceus</name>
    <dbReference type="NCBI Taxonomy" id="1960"/>
    <lineage>
        <taxon>Bacteria</taxon>
        <taxon>Bacillati</taxon>
        <taxon>Actinomycetota</taxon>
        <taxon>Actinomycetes</taxon>
        <taxon>Kitasatosporales</taxon>
        <taxon>Streptomycetaceae</taxon>
        <taxon>Streptomyces</taxon>
    </lineage>
</organism>
<sequence>MPSAIPSPAVPAAAPPPGFAARATAVGGSPVREILALTARPGVISFAGGLPAPELFDARGLRAAYDATFAESAARALQYSTTEGAPELREAVAARVTARGLETGPDDLLVTTGSQQALALITATLVEPGDAVLVENPTYLAALQCFGLAGARVIPVPCDDEGILPDALEEIVARERPKALYTVPTFQNPTGRTLPGERRAAVARIAARRGLWLVEDDPYGELRFEGAEVPWLAAHPGAQDRTALLGSFSKVMAPGLRLGWLRAPAALRRAAVVTKQAADLHTSTVDQLAAAHYLRTADLDAHIAAVRTAYRDRRDALLAGLDAALPEGSTWNRPEGGMFVWARLPRGYDATEALRAAIARDVAFVPGAPFHTGVPDPRTLRLSFTTHTPQEIGVGLERLAGALRTGRAGVRDGSGAGRTPSQARTEALA</sequence>
<dbReference type="InterPro" id="IPR015424">
    <property type="entry name" value="PyrdxlP-dep_Trfase"/>
</dbReference>
<evidence type="ECO:0000256" key="1">
    <source>
        <dbReference type="ARBA" id="ARBA00001933"/>
    </source>
</evidence>
<evidence type="ECO:0000256" key="5">
    <source>
        <dbReference type="ARBA" id="ARBA00022679"/>
    </source>
</evidence>
<evidence type="ECO:0000256" key="6">
    <source>
        <dbReference type="ARBA" id="ARBA00022898"/>
    </source>
</evidence>
<keyword evidence="5 9" id="KW-0808">Transferase</keyword>
<dbReference type="RefSeq" id="WP_150528713.1">
    <property type="nucleotide sequence ID" value="NZ_BNBW01000011.1"/>
</dbReference>
<dbReference type="InterPro" id="IPR050859">
    <property type="entry name" value="Class-I_PLP-dep_aminotransf"/>
</dbReference>
<proteinExistence type="inferred from homology"/>
<dbReference type="EMBL" id="CP023692">
    <property type="protein sequence ID" value="QEV46995.1"/>
    <property type="molecule type" value="Genomic_DNA"/>
</dbReference>
<evidence type="ECO:0000313" key="9">
    <source>
        <dbReference type="EMBL" id="QEV46995.1"/>
    </source>
</evidence>
<dbReference type="AlphaFoldDB" id="A0A5J6J8Z3"/>
<dbReference type="GO" id="GO:0008483">
    <property type="term" value="F:transaminase activity"/>
    <property type="evidence" value="ECO:0007669"/>
    <property type="project" value="UniProtKB-KW"/>
</dbReference>
<dbReference type="InterPro" id="IPR015421">
    <property type="entry name" value="PyrdxlP-dep_Trfase_major"/>
</dbReference>
<keyword evidence="10" id="KW-1185">Reference proteome</keyword>
<dbReference type="GO" id="GO:0030170">
    <property type="term" value="F:pyridoxal phosphate binding"/>
    <property type="evidence" value="ECO:0007669"/>
    <property type="project" value="InterPro"/>
</dbReference>
<dbReference type="KEGG" id="svn:CP980_19540"/>
<accession>A0A5J6J8Z3</accession>
<dbReference type="InterPro" id="IPR004839">
    <property type="entry name" value="Aminotransferase_I/II_large"/>
</dbReference>
<keyword evidence="6" id="KW-0663">Pyridoxal phosphate</keyword>
<evidence type="ECO:0000256" key="3">
    <source>
        <dbReference type="ARBA" id="ARBA00011738"/>
    </source>
</evidence>
<evidence type="ECO:0000256" key="4">
    <source>
        <dbReference type="ARBA" id="ARBA00022576"/>
    </source>
</evidence>
<comment type="cofactor">
    <cofactor evidence="1">
        <name>pyridoxal 5'-phosphate</name>
        <dbReference type="ChEBI" id="CHEBI:597326"/>
    </cofactor>
</comment>
<dbReference type="PANTHER" id="PTHR42790">
    <property type="entry name" value="AMINOTRANSFERASE"/>
    <property type="match status" value="1"/>
</dbReference>
<evidence type="ECO:0000256" key="7">
    <source>
        <dbReference type="SAM" id="MobiDB-lite"/>
    </source>
</evidence>
<dbReference type="Gene3D" id="3.90.1150.10">
    <property type="entry name" value="Aspartate Aminotransferase, domain 1"/>
    <property type="match status" value="1"/>
</dbReference>
<dbReference type="GO" id="GO:1901605">
    <property type="term" value="P:alpha-amino acid metabolic process"/>
    <property type="evidence" value="ECO:0007669"/>
    <property type="project" value="TreeGrafter"/>
</dbReference>
<comment type="subunit">
    <text evidence="3">Homodimer.</text>
</comment>
<protein>
    <submittedName>
        <fullName evidence="9">PLP-dependent aminotransferase family protein</fullName>
    </submittedName>
</protein>